<reference evidence="8 9" key="1">
    <citation type="journal article" date="2013" name="J. Microbiol. Biotechnol.">
        <title>Novosphingobium ginsenosidimutans sp. nov., with the ability to convert ginsenoside.</title>
        <authorList>
            <person name="Kim J.K."/>
            <person name="He D."/>
            <person name="Liu Q.M."/>
            <person name="Park H.Y."/>
            <person name="Jung M.S."/>
            <person name="Yoon M.H."/>
            <person name="Kim S.C."/>
            <person name="Im W.T."/>
        </authorList>
    </citation>
    <scope>NUCLEOTIDE SEQUENCE [LARGE SCALE GENOMIC DNA]</scope>
    <source>
        <strain evidence="8 9">FW-6</strain>
    </source>
</reference>
<dbReference type="Pfam" id="PF00375">
    <property type="entry name" value="SDF"/>
    <property type="match status" value="1"/>
</dbReference>
<evidence type="ECO:0000256" key="2">
    <source>
        <dbReference type="ARBA" id="ARBA00022448"/>
    </source>
</evidence>
<dbReference type="OrthoDB" id="9766690at2"/>
<name>A0A5B8S2Q1_9SPHN</name>
<evidence type="ECO:0000313" key="9">
    <source>
        <dbReference type="Proteomes" id="UP000321172"/>
    </source>
</evidence>
<dbReference type="Gene3D" id="1.10.3860.10">
    <property type="entry name" value="Sodium:dicarboxylate symporter"/>
    <property type="match status" value="1"/>
</dbReference>
<gene>
    <name evidence="8" type="ORF">FRF71_04185</name>
</gene>
<feature type="transmembrane region" description="Helical" evidence="7">
    <location>
        <begin position="152"/>
        <end position="174"/>
    </location>
</feature>
<feature type="transmembrane region" description="Helical" evidence="7">
    <location>
        <begin position="364"/>
        <end position="388"/>
    </location>
</feature>
<dbReference type="KEGG" id="ngf:FRF71_04185"/>
<dbReference type="Proteomes" id="UP000321172">
    <property type="component" value="Chromosome"/>
</dbReference>
<dbReference type="SUPFAM" id="SSF118215">
    <property type="entry name" value="Proton glutamate symport protein"/>
    <property type="match status" value="1"/>
</dbReference>
<feature type="transmembrane region" description="Helical" evidence="7">
    <location>
        <begin position="339"/>
        <end position="358"/>
    </location>
</feature>
<keyword evidence="9" id="KW-1185">Reference proteome</keyword>
<keyword evidence="5 7" id="KW-1133">Transmembrane helix</keyword>
<keyword evidence="6 7" id="KW-0472">Membrane</keyword>
<dbReference type="PANTHER" id="PTHR42865">
    <property type="entry name" value="PROTON/GLUTAMATE-ASPARTATE SYMPORTER"/>
    <property type="match status" value="1"/>
</dbReference>
<evidence type="ECO:0000256" key="3">
    <source>
        <dbReference type="ARBA" id="ARBA00022475"/>
    </source>
</evidence>
<organism evidence="8 9">
    <name type="scientific">Novosphingobium ginsenosidimutans</name>
    <dbReference type="NCBI Taxonomy" id="1176536"/>
    <lineage>
        <taxon>Bacteria</taxon>
        <taxon>Pseudomonadati</taxon>
        <taxon>Pseudomonadota</taxon>
        <taxon>Alphaproteobacteria</taxon>
        <taxon>Sphingomonadales</taxon>
        <taxon>Sphingomonadaceae</taxon>
        <taxon>Novosphingobium</taxon>
    </lineage>
</organism>
<protein>
    <submittedName>
        <fullName evidence="8">Dicarboxylate/amino acid:cation symporter</fullName>
    </submittedName>
</protein>
<dbReference type="EMBL" id="CP042345">
    <property type="protein sequence ID" value="QEA15398.1"/>
    <property type="molecule type" value="Genomic_DNA"/>
</dbReference>
<dbReference type="AlphaFoldDB" id="A0A5B8S2Q1"/>
<dbReference type="InterPro" id="IPR036458">
    <property type="entry name" value="Na:dicarbo_symporter_sf"/>
</dbReference>
<evidence type="ECO:0000256" key="4">
    <source>
        <dbReference type="ARBA" id="ARBA00022692"/>
    </source>
</evidence>
<evidence type="ECO:0000256" key="5">
    <source>
        <dbReference type="ARBA" id="ARBA00022989"/>
    </source>
</evidence>
<sequence length="419" mass="42400">MQHQSSASGFPEIKVPALLTFLALLLGFVIGTVFRGQTGFAPIEAAAGELGSLWLKLLQLTILPLVIGLVVTGISQTLAAAGGGRLARRAVLMFVAVLLFAGTMSAVLVPLLLELFPIPAGAVAALSGGGATDPGKVPGFAEILEAMVPSNIFSAAANGAMLPVVIFAALFALACTRIAEAPRRSLLTFFEGLAMAMMVIVGWVLMLAPIGVLGLAISLGAKTGADAIGGLAHYIVIVSAAGLVVLLASVAIALVIGRRPLGAFAKAMLPVYAVAISTQSSLASLPAMLAASRKLGVRESTADFVLPLAVAIFRGTSPAMNMGVAIYAAYLTGTPLSPWALGAGVLVAFLVSLSSVSLPGTLSFVVSVGPIAMAMGVPIEPLALLVAVEMLPDIMRTLGNVTADVAVTAAVDKRGEAEA</sequence>
<evidence type="ECO:0000256" key="6">
    <source>
        <dbReference type="ARBA" id="ARBA00023136"/>
    </source>
</evidence>
<feature type="transmembrane region" description="Helical" evidence="7">
    <location>
        <begin position="304"/>
        <end position="327"/>
    </location>
</feature>
<dbReference type="PRINTS" id="PR00173">
    <property type="entry name" value="EDTRNSPORT"/>
</dbReference>
<feature type="transmembrane region" description="Helical" evidence="7">
    <location>
        <begin position="269"/>
        <end position="292"/>
    </location>
</feature>
<proteinExistence type="predicted"/>
<evidence type="ECO:0000256" key="1">
    <source>
        <dbReference type="ARBA" id="ARBA00004651"/>
    </source>
</evidence>
<dbReference type="GO" id="GO:0015293">
    <property type="term" value="F:symporter activity"/>
    <property type="evidence" value="ECO:0007669"/>
    <property type="project" value="UniProtKB-KW"/>
</dbReference>
<dbReference type="InterPro" id="IPR001991">
    <property type="entry name" value="Na-dicarboxylate_symporter"/>
</dbReference>
<dbReference type="GO" id="GO:0005886">
    <property type="term" value="C:plasma membrane"/>
    <property type="evidence" value="ECO:0007669"/>
    <property type="project" value="UniProtKB-SubCell"/>
</dbReference>
<comment type="subcellular location">
    <subcellularLocation>
        <location evidence="1">Cell membrane</location>
        <topology evidence="1">Multi-pass membrane protein</topology>
    </subcellularLocation>
</comment>
<dbReference type="PANTHER" id="PTHR42865:SF7">
    <property type="entry name" value="PROTON_GLUTAMATE-ASPARTATE SYMPORTER"/>
    <property type="match status" value="1"/>
</dbReference>
<keyword evidence="3" id="KW-1003">Cell membrane</keyword>
<feature type="transmembrane region" description="Helical" evidence="7">
    <location>
        <begin position="231"/>
        <end position="257"/>
    </location>
</feature>
<feature type="transmembrane region" description="Helical" evidence="7">
    <location>
        <begin position="186"/>
        <end position="219"/>
    </location>
</feature>
<keyword evidence="2" id="KW-0813">Transport</keyword>
<accession>A0A5B8S2Q1</accession>
<feature type="transmembrane region" description="Helical" evidence="7">
    <location>
        <begin position="57"/>
        <end position="79"/>
    </location>
</feature>
<evidence type="ECO:0000313" key="8">
    <source>
        <dbReference type="EMBL" id="QEA15398.1"/>
    </source>
</evidence>
<dbReference type="RefSeq" id="WP_147089376.1">
    <property type="nucleotide sequence ID" value="NZ_BAABJD010000001.1"/>
</dbReference>
<keyword evidence="4 7" id="KW-0812">Transmembrane</keyword>
<feature type="transmembrane region" description="Helical" evidence="7">
    <location>
        <begin position="91"/>
        <end position="113"/>
    </location>
</feature>
<evidence type="ECO:0000256" key="7">
    <source>
        <dbReference type="SAM" id="Phobius"/>
    </source>
</evidence>